<dbReference type="Proteomes" id="UP000029391">
    <property type="component" value="Unassembled WGS sequence"/>
</dbReference>
<name>A0A091BEN9_9GAMM</name>
<dbReference type="SUPFAM" id="SSF53474">
    <property type="entry name" value="alpha/beta-Hydrolases"/>
    <property type="match status" value="1"/>
</dbReference>
<dbReference type="EMBL" id="AWXU01000021">
    <property type="protein sequence ID" value="KFN50211.1"/>
    <property type="molecule type" value="Genomic_DNA"/>
</dbReference>
<evidence type="ECO:0000313" key="3">
    <source>
        <dbReference type="Proteomes" id="UP000029391"/>
    </source>
</evidence>
<dbReference type="InterPro" id="IPR029058">
    <property type="entry name" value="AB_hydrolase_fold"/>
</dbReference>
<evidence type="ECO:0000313" key="2">
    <source>
        <dbReference type="EMBL" id="KFN50211.1"/>
    </source>
</evidence>
<dbReference type="RefSeq" id="WP_026816971.1">
    <property type="nucleotide sequence ID" value="NZ_AUFF01000003.1"/>
</dbReference>
<evidence type="ECO:0000256" key="1">
    <source>
        <dbReference type="SAM" id="MobiDB-lite"/>
    </source>
</evidence>
<comment type="caution">
    <text evidence="2">The sequence shown here is derived from an EMBL/GenBank/DDBJ whole genome shotgun (WGS) entry which is preliminary data.</text>
</comment>
<dbReference type="OrthoDB" id="275181at2"/>
<sequence>MLLHGLARSPASMRPMAKALESAGWRVCNIGYPSTTQAIPDDDGKVSVASARLEGMRDFLVVPVSHPFLMRDEAVIAQTLRYLREGGFEHPPVEPEPPAIPGEVAAGDGEASWRTLLGGAAYTPAQRVPRRVPDDATDTDDGAPRPPFVDDGDAAGAGFVPVVALTLRRDDVLLREARSCGEVTTATRDVATTLHFDPAAGRYVARDR</sequence>
<accession>A0A091BEN9</accession>
<keyword evidence="3" id="KW-1185">Reference proteome</keyword>
<dbReference type="eggNOG" id="COG1075">
    <property type="taxonomic scope" value="Bacteria"/>
</dbReference>
<dbReference type="PANTHER" id="PTHR37946:SF1">
    <property type="entry name" value="SLL1969 PROTEIN"/>
    <property type="match status" value="1"/>
</dbReference>
<gene>
    <name evidence="2" type="ORF">P873_07590</name>
</gene>
<organism evidence="2 3">
    <name type="scientific">Arenimonas composti TR7-09 = DSM 18010</name>
    <dbReference type="NCBI Taxonomy" id="1121013"/>
    <lineage>
        <taxon>Bacteria</taxon>
        <taxon>Pseudomonadati</taxon>
        <taxon>Pseudomonadota</taxon>
        <taxon>Gammaproteobacteria</taxon>
        <taxon>Lysobacterales</taxon>
        <taxon>Lysobacteraceae</taxon>
        <taxon>Arenimonas</taxon>
    </lineage>
</organism>
<dbReference type="AlphaFoldDB" id="A0A091BEN9"/>
<proteinExistence type="predicted"/>
<feature type="region of interest" description="Disordered" evidence="1">
    <location>
        <begin position="129"/>
        <end position="153"/>
    </location>
</feature>
<protein>
    <submittedName>
        <fullName evidence="2">Uncharacterized protein</fullName>
    </submittedName>
</protein>
<reference evidence="2 3" key="1">
    <citation type="submission" date="2013-09" db="EMBL/GenBank/DDBJ databases">
        <title>Genome sequencing of Arenimonas composti.</title>
        <authorList>
            <person name="Chen F."/>
            <person name="Wang G."/>
        </authorList>
    </citation>
    <scope>NUCLEOTIDE SEQUENCE [LARGE SCALE GENOMIC DNA]</scope>
    <source>
        <strain evidence="2 3">TR7-09</strain>
    </source>
</reference>
<dbReference type="PANTHER" id="PTHR37946">
    <property type="entry name" value="SLL1969 PROTEIN"/>
    <property type="match status" value="1"/>
</dbReference>
<dbReference type="STRING" id="1121013.GCA_000426365_01715"/>